<feature type="binding site" evidence="18">
    <location>
        <position position="97"/>
    </location>
    <ligand>
        <name>substrate</name>
    </ligand>
</feature>
<feature type="binding site" evidence="18">
    <location>
        <position position="105"/>
    </location>
    <ligand>
        <name>substrate</name>
    </ligand>
</feature>
<accession>A0AAU9JQJ1</accession>
<keyword evidence="9 17" id="KW-0694">RNA-binding</keyword>
<feature type="binding site" evidence="18">
    <location>
        <position position="310"/>
    </location>
    <ligand>
        <name>substrate</name>
    </ligand>
</feature>
<comment type="catalytic activity">
    <reaction evidence="16 17">
        <text>O-phospho-L-seryl-tRNA(Sec) + selenophosphate + H2O = L-selenocysteinyl-tRNA(Sec) + 2 phosphate</text>
        <dbReference type="Rhea" id="RHEA:25041"/>
        <dbReference type="Rhea" id="RHEA-COMP:9743"/>
        <dbReference type="Rhea" id="RHEA-COMP:9947"/>
        <dbReference type="ChEBI" id="CHEBI:15377"/>
        <dbReference type="ChEBI" id="CHEBI:16144"/>
        <dbReference type="ChEBI" id="CHEBI:43474"/>
        <dbReference type="ChEBI" id="CHEBI:78551"/>
        <dbReference type="ChEBI" id="CHEBI:78573"/>
        <dbReference type="EC" id="2.9.1.2"/>
    </reaction>
</comment>
<dbReference type="InterPro" id="IPR015421">
    <property type="entry name" value="PyrdxlP-dep_Trfase_major"/>
</dbReference>
<keyword evidence="7 17" id="KW-0820">tRNA-binding</keyword>
<feature type="site" description="May act as a substrate filter by repelling compounds with a negatively charged alpha-carboxylate" evidence="19">
    <location>
        <position position="74"/>
    </location>
</feature>
<evidence type="ECO:0000256" key="16">
    <source>
        <dbReference type="ARBA" id="ARBA00048808"/>
    </source>
</evidence>
<dbReference type="PIRSF" id="PIRSF017689">
    <property type="entry name" value="SepSecS"/>
    <property type="match status" value="1"/>
</dbReference>
<feature type="modified residue" description="N6-(pyridoxal phosphate)lysine" evidence="19">
    <location>
        <position position="281"/>
    </location>
</feature>
<comment type="caution">
    <text evidence="20">The sequence shown here is derived from an EMBL/GenBank/DDBJ whole genome shotgun (WGS) entry which is preliminary data.</text>
</comment>
<evidence type="ECO:0000256" key="3">
    <source>
        <dbReference type="ARBA" id="ARBA00004822"/>
    </source>
</evidence>
<evidence type="ECO:0000256" key="15">
    <source>
        <dbReference type="ARBA" id="ARBA00032693"/>
    </source>
</evidence>
<gene>
    <name evidence="20" type="ORF">BSTOLATCC_MIC40992</name>
</gene>
<comment type="pathway">
    <text evidence="3 17">Aminoacyl-tRNA biosynthesis; selenocysteinyl-tRNA(Sec) biosynthesis; selenocysteinyl-tRNA(Sec) from L-seryl-tRNA(Sec) (archaeal/eukaryal route): step 2/2.</text>
</comment>
<evidence type="ECO:0000256" key="5">
    <source>
        <dbReference type="ARBA" id="ARBA00012464"/>
    </source>
</evidence>
<evidence type="ECO:0000256" key="4">
    <source>
        <dbReference type="ARBA" id="ARBA00007037"/>
    </source>
</evidence>
<dbReference type="PANTHER" id="PTHR12944">
    <property type="entry name" value="SOLUBLE LIVER ANTIGEN/LIVER PANCREAS ANTIGEN"/>
    <property type="match status" value="1"/>
</dbReference>
<keyword evidence="21" id="KW-1185">Reference proteome</keyword>
<evidence type="ECO:0000256" key="14">
    <source>
        <dbReference type="ARBA" id="ARBA00032048"/>
    </source>
</evidence>
<evidence type="ECO:0000313" key="20">
    <source>
        <dbReference type="EMBL" id="CAG9326567.1"/>
    </source>
</evidence>
<evidence type="ECO:0000256" key="9">
    <source>
        <dbReference type="ARBA" id="ARBA00022884"/>
    </source>
</evidence>
<keyword evidence="12 17" id="KW-0711">Selenium</keyword>
<evidence type="ECO:0000256" key="17">
    <source>
        <dbReference type="PIRNR" id="PIRNR017689"/>
    </source>
</evidence>
<evidence type="ECO:0000256" key="7">
    <source>
        <dbReference type="ARBA" id="ARBA00022555"/>
    </source>
</evidence>
<keyword evidence="11 17" id="KW-0648">Protein biosynthesis</keyword>
<dbReference type="GO" id="GO:0001717">
    <property type="term" value="P:conversion of seryl-tRNAsec to selenocys-tRNAsec"/>
    <property type="evidence" value="ECO:0007669"/>
    <property type="project" value="UniProtKB-UniRule"/>
</dbReference>
<keyword evidence="10 17" id="KW-0663">Pyridoxal phosphate</keyword>
<evidence type="ECO:0000256" key="11">
    <source>
        <dbReference type="ARBA" id="ARBA00022917"/>
    </source>
</evidence>
<dbReference type="EC" id="2.9.1.2" evidence="5 17"/>
<reference evidence="20" key="1">
    <citation type="submission" date="2021-09" db="EMBL/GenBank/DDBJ databases">
        <authorList>
            <consortium name="AG Swart"/>
            <person name="Singh M."/>
            <person name="Singh A."/>
            <person name="Seah K."/>
            <person name="Emmerich C."/>
        </authorList>
    </citation>
    <scope>NUCLEOTIDE SEQUENCE</scope>
    <source>
        <strain evidence="20">ATCC30299</strain>
    </source>
</reference>
<dbReference type="Pfam" id="PF05889">
    <property type="entry name" value="SepSecS"/>
    <property type="match status" value="1"/>
</dbReference>
<dbReference type="GO" id="GO:0001514">
    <property type="term" value="P:selenocysteine incorporation"/>
    <property type="evidence" value="ECO:0007669"/>
    <property type="project" value="TreeGrafter"/>
</dbReference>
<evidence type="ECO:0000256" key="19">
    <source>
        <dbReference type="PIRSR" id="PIRSR017689-50"/>
    </source>
</evidence>
<keyword evidence="17" id="KW-0963">Cytoplasm</keyword>
<comment type="similarity">
    <text evidence="4 17">Belongs to the SepSecS family.</text>
</comment>
<feature type="binding site" evidence="18">
    <location>
        <position position="390"/>
    </location>
    <ligand>
        <name>tRNA</name>
        <dbReference type="ChEBI" id="CHEBI:17843"/>
    </ligand>
</feature>
<evidence type="ECO:0000256" key="6">
    <source>
        <dbReference type="ARBA" id="ARBA00021963"/>
    </source>
</evidence>
<dbReference type="InterPro" id="IPR015424">
    <property type="entry name" value="PyrdxlP-dep_Trfase"/>
</dbReference>
<dbReference type="SUPFAM" id="SSF53383">
    <property type="entry name" value="PLP-dependent transferases"/>
    <property type="match status" value="1"/>
</dbReference>
<evidence type="ECO:0000256" key="18">
    <source>
        <dbReference type="PIRSR" id="PIRSR017689-1"/>
    </source>
</evidence>
<feature type="binding site" evidence="18">
    <location>
        <position position="75"/>
    </location>
    <ligand>
        <name>pyridoxal 5'-phosphate</name>
        <dbReference type="ChEBI" id="CHEBI:597326"/>
    </ligand>
</feature>
<keyword evidence="8 17" id="KW-0808">Transferase</keyword>
<comment type="cofactor">
    <cofactor evidence="1 17 19">
        <name>pyridoxal 5'-phosphate</name>
        <dbReference type="ChEBI" id="CHEBI:597326"/>
    </cofactor>
</comment>
<dbReference type="InterPro" id="IPR019872">
    <property type="entry name" value="Sec-tRNA_Se_transferase"/>
</dbReference>
<evidence type="ECO:0000256" key="10">
    <source>
        <dbReference type="ARBA" id="ARBA00022898"/>
    </source>
</evidence>
<comment type="function">
    <text evidence="2 17">Converts O-phosphoseryl-tRNA(Sec) to selenocysteinyl-tRNA(Sec) required for selenoprotein biosynthesis.</text>
</comment>
<evidence type="ECO:0000256" key="1">
    <source>
        <dbReference type="ARBA" id="ARBA00001933"/>
    </source>
</evidence>
<dbReference type="Gene3D" id="3.40.640.10">
    <property type="entry name" value="Type I PLP-dependent aspartate aminotransferase-like (Major domain)"/>
    <property type="match status" value="1"/>
</dbReference>
<name>A0AAU9JQJ1_9CILI</name>
<dbReference type="InterPro" id="IPR008829">
    <property type="entry name" value="SepSecS/SepCysS"/>
</dbReference>
<evidence type="ECO:0000256" key="12">
    <source>
        <dbReference type="ARBA" id="ARBA00023266"/>
    </source>
</evidence>
<evidence type="ECO:0000313" key="21">
    <source>
        <dbReference type="Proteomes" id="UP001162131"/>
    </source>
</evidence>
<sequence length="457" mass="50085">MDSRNLQLTKEIIGKTLGQSGEDSLNSLGKELRILLSQKKLPKEPWTDLMIQSVLTDLAMMDSNNFTSRAGVGEREGRIFSSIVQHRHFYFSHGIGRSGEISAIQPKAAGSSLMAILTNTFAKHALKISGIRKVDCMVVPMATGMSISLAMLALKPQRPQAKYVVWTRIDQKTCLKCIYTIGLQAIVVEPELKGDAIVTGDVLNAIERVPIDEILCVLSTTSCFAPREPDDIERISAICKEKGIPHIVNNAYGLQCHKICGKISNSIRNGRVDAIVQSTDKNFMVPVGGAVIACPSSEFLKSISSTYPGRASGAPILDLFVTFLSMGEAGYQRILRERRSLVPIFKQRLSEFARSFGERLLESQNNTISYAISLDHFPNPTAIGSSLFLRRVSGTRVITPQSSKSVCGISFNSYGASYSNYPLAYITAACAVGLSPQEVDLFFERLSQVLRDSRAAY</sequence>
<dbReference type="NCBIfam" id="TIGR03531">
    <property type="entry name" value="selenium_SpcS"/>
    <property type="match status" value="1"/>
</dbReference>
<proteinExistence type="inferred from homology"/>
<organism evidence="20 21">
    <name type="scientific">Blepharisma stoltei</name>
    <dbReference type="NCBI Taxonomy" id="1481888"/>
    <lineage>
        <taxon>Eukaryota</taxon>
        <taxon>Sar</taxon>
        <taxon>Alveolata</taxon>
        <taxon>Ciliophora</taxon>
        <taxon>Postciliodesmatophora</taxon>
        <taxon>Heterotrichea</taxon>
        <taxon>Heterotrichida</taxon>
        <taxon>Blepharismidae</taxon>
        <taxon>Blepharisma</taxon>
    </lineage>
</organism>
<dbReference type="GO" id="GO:0000049">
    <property type="term" value="F:tRNA binding"/>
    <property type="evidence" value="ECO:0007669"/>
    <property type="project" value="UniProtKB-UniRule"/>
</dbReference>
<comment type="subcellular location">
    <subcellularLocation>
        <location evidence="17">Cytoplasm</location>
    </subcellularLocation>
</comment>
<dbReference type="AlphaFoldDB" id="A0AAU9JQJ1"/>
<evidence type="ECO:0000256" key="13">
    <source>
        <dbReference type="ARBA" id="ARBA00030669"/>
    </source>
</evidence>
<evidence type="ECO:0000256" key="8">
    <source>
        <dbReference type="ARBA" id="ARBA00022679"/>
    </source>
</evidence>
<feature type="binding site" evidence="18">
    <location>
        <position position="268"/>
    </location>
    <ligand>
        <name>tRNA</name>
        <dbReference type="ChEBI" id="CHEBI:17843"/>
    </ligand>
</feature>
<dbReference type="EMBL" id="CAJZBQ010000040">
    <property type="protein sequence ID" value="CAG9326567.1"/>
    <property type="molecule type" value="Genomic_DNA"/>
</dbReference>
<feature type="binding site" evidence="18">
    <location>
        <position position="98"/>
    </location>
    <ligand>
        <name>substrate</name>
    </ligand>
</feature>
<dbReference type="PANTHER" id="PTHR12944:SF2">
    <property type="entry name" value="O-PHOSPHOSERYL-TRNA(SEC) SELENIUM TRANSFERASE"/>
    <property type="match status" value="1"/>
</dbReference>
<protein>
    <recommendedName>
        <fullName evidence="6 17">O-phosphoseryl-tRNA(Sec) selenium transferase</fullName>
        <ecNumber evidence="5 17">2.9.1.2</ecNumber>
    </recommendedName>
    <alternativeName>
        <fullName evidence="13 17">Selenocysteine synthase</fullName>
    </alternativeName>
    <alternativeName>
        <fullName evidence="14 17">Selenocysteinyl-tRNA(Sec) synthase</fullName>
    </alternativeName>
    <alternativeName>
        <fullName evidence="15 17">Sep-tRNA:Sec-tRNA synthase</fullName>
    </alternativeName>
</protein>
<dbReference type="GO" id="GO:0098621">
    <property type="term" value="F:O-phosphoseryl-tRNA(Sec) selenium transferase activity"/>
    <property type="evidence" value="ECO:0007669"/>
    <property type="project" value="UniProtKB-EC"/>
</dbReference>
<dbReference type="GO" id="GO:0005737">
    <property type="term" value="C:cytoplasm"/>
    <property type="evidence" value="ECO:0007669"/>
    <property type="project" value="UniProtKB-SubCell"/>
</dbReference>
<evidence type="ECO:0000256" key="2">
    <source>
        <dbReference type="ARBA" id="ARBA00002552"/>
    </source>
</evidence>
<dbReference type="Proteomes" id="UP001162131">
    <property type="component" value="Unassembled WGS sequence"/>
</dbReference>